<evidence type="ECO:0000313" key="1">
    <source>
        <dbReference type="EMBL" id="QDQ96796.1"/>
    </source>
</evidence>
<keyword evidence="2" id="KW-1185">Reference proteome</keyword>
<dbReference type="Proteomes" id="UP000317344">
    <property type="component" value="Chromosome"/>
</dbReference>
<dbReference type="RefSeq" id="WP_143906838.1">
    <property type="nucleotide sequence ID" value="NZ_CP041765.1"/>
</dbReference>
<sequence length="79" mass="8014">MAVELDPVLAEVLACPAPDHGALRAGTPEDPDADVLACTVCGRMYPVVDGIPVMLLEEATLPGQGVSGEAAPLDGEQST</sequence>
<dbReference type="EMBL" id="CP041765">
    <property type="protein sequence ID" value="QDQ96796.1"/>
    <property type="molecule type" value="Genomic_DNA"/>
</dbReference>
<dbReference type="Gene3D" id="2.20.25.10">
    <property type="match status" value="1"/>
</dbReference>
<dbReference type="OrthoDB" id="9812205at2"/>
<reference evidence="1 2" key="2">
    <citation type="submission" date="2019-07" db="EMBL/GenBank/DDBJ databases">
        <authorList>
            <person name="Huang Y."/>
        </authorList>
    </citation>
    <scope>NUCLEOTIDE SEQUENCE [LARGE SCALE GENOMIC DNA]</scope>
    <source>
        <strain evidence="1 2">HY188</strain>
    </source>
</reference>
<protein>
    <submittedName>
        <fullName evidence="1">Trm112 family protein</fullName>
    </submittedName>
</protein>
<accession>A0A516X138</accession>
<gene>
    <name evidence="1" type="ORF">FO059_04855</name>
</gene>
<evidence type="ECO:0000313" key="2">
    <source>
        <dbReference type="Proteomes" id="UP000317344"/>
    </source>
</evidence>
<dbReference type="KEGG" id="toy:FO059_04855"/>
<dbReference type="AlphaFoldDB" id="A0A516X138"/>
<dbReference type="InterPro" id="IPR005651">
    <property type="entry name" value="Trm112-like"/>
</dbReference>
<name>A0A516X138_9ACTN</name>
<dbReference type="SUPFAM" id="SSF158997">
    <property type="entry name" value="Trm112p-like"/>
    <property type="match status" value="1"/>
</dbReference>
<reference evidence="1 2" key="1">
    <citation type="submission" date="2019-07" db="EMBL/GenBank/DDBJ databases">
        <title>Tomitella cavernea sp. nov., an actinomycete isolated from soil.</title>
        <authorList>
            <person name="Cheng J."/>
        </authorList>
    </citation>
    <scope>NUCLEOTIDE SEQUENCE [LARGE SCALE GENOMIC DNA]</scope>
    <source>
        <strain evidence="1 2">HY188</strain>
    </source>
</reference>
<proteinExistence type="predicted"/>
<dbReference type="Pfam" id="PF03966">
    <property type="entry name" value="Trm112p"/>
    <property type="match status" value="1"/>
</dbReference>
<organism evidence="1 2">
    <name type="scientific">Tomitella fengzijianii</name>
    <dbReference type="NCBI Taxonomy" id="2597660"/>
    <lineage>
        <taxon>Bacteria</taxon>
        <taxon>Bacillati</taxon>
        <taxon>Actinomycetota</taxon>
        <taxon>Actinomycetes</taxon>
        <taxon>Mycobacteriales</taxon>
        <taxon>Tomitella</taxon>
    </lineage>
</organism>